<dbReference type="EMBL" id="VRYY01000486">
    <property type="protein sequence ID" value="MBG3878152.1"/>
    <property type="molecule type" value="Genomic_DNA"/>
</dbReference>
<evidence type="ECO:0000256" key="1">
    <source>
        <dbReference type="ARBA" id="ARBA00006774"/>
    </source>
</evidence>
<accession>A0ABS0J6Q9</accession>
<sequence>GADLAVLGAALTGVLGDVAYMLVKDGEGATKVIHINVAGARDDADAELAARTVGHSQLVKTAMYGRDANWGRIVAALGRSGATFNPAAVIVSLCGVELFRGGQPTNLDFDALLKEPLAGRDIVVNIMLGNGPGSYRLLASDLTHDYISCNADYRS</sequence>
<dbReference type="PANTHER" id="PTHR23100:SF0">
    <property type="entry name" value="ARGININE BIOSYNTHESIS BIFUNCTIONAL PROTEIN ARGJ, MITOCHONDRIAL"/>
    <property type="match status" value="1"/>
</dbReference>
<dbReference type="InterPro" id="IPR016117">
    <property type="entry name" value="ArgJ-like_dom_sf"/>
</dbReference>
<feature type="non-terminal residue" evidence="6">
    <location>
        <position position="1"/>
    </location>
</feature>
<keyword evidence="7" id="KW-1185">Reference proteome</keyword>
<comment type="similarity">
    <text evidence="1">Belongs to the ArgJ family.</text>
</comment>
<dbReference type="HAMAP" id="MF_01106">
    <property type="entry name" value="ArgJ"/>
    <property type="match status" value="1"/>
</dbReference>
<gene>
    <name evidence="6" type="ORF">FVW20_14320</name>
</gene>
<evidence type="ECO:0000256" key="5">
    <source>
        <dbReference type="ARBA" id="ARBA00023315"/>
    </source>
</evidence>
<dbReference type="InterPro" id="IPR042195">
    <property type="entry name" value="ArgJ_beta_C"/>
</dbReference>
<organism evidence="6 7">
    <name type="scientific">Nitratidesulfovibrio oxamicus</name>
    <dbReference type="NCBI Taxonomy" id="32016"/>
    <lineage>
        <taxon>Bacteria</taxon>
        <taxon>Pseudomonadati</taxon>
        <taxon>Thermodesulfobacteriota</taxon>
        <taxon>Desulfovibrionia</taxon>
        <taxon>Desulfovibrionales</taxon>
        <taxon>Desulfovibrionaceae</taxon>
        <taxon>Nitratidesulfovibrio</taxon>
    </lineage>
</organism>
<evidence type="ECO:0000256" key="3">
    <source>
        <dbReference type="ARBA" id="ARBA00022679"/>
    </source>
</evidence>
<dbReference type="Gene3D" id="3.10.20.340">
    <property type="entry name" value="ArgJ beta chain, C-terminal domain"/>
    <property type="match status" value="1"/>
</dbReference>
<keyword evidence="4" id="KW-0068">Autocatalytic cleavage</keyword>
<comment type="subunit">
    <text evidence="2">Heterotetramer of two alpha and two beta chains.</text>
</comment>
<keyword evidence="5" id="KW-0012">Acyltransferase</keyword>
<dbReference type="RefSeq" id="WP_196610146.1">
    <property type="nucleotide sequence ID" value="NZ_VRYY01000486.1"/>
</dbReference>
<dbReference type="Proteomes" id="UP001194469">
    <property type="component" value="Unassembled WGS sequence"/>
</dbReference>
<dbReference type="Pfam" id="PF01960">
    <property type="entry name" value="ArgJ"/>
    <property type="match status" value="1"/>
</dbReference>
<comment type="caution">
    <text evidence="6">The sequence shown here is derived from an EMBL/GenBank/DDBJ whole genome shotgun (WGS) entry which is preliminary data.</text>
</comment>
<evidence type="ECO:0000313" key="6">
    <source>
        <dbReference type="EMBL" id="MBG3878152.1"/>
    </source>
</evidence>
<keyword evidence="3" id="KW-0808">Transferase</keyword>
<name>A0ABS0J6Q9_9BACT</name>
<dbReference type="SUPFAM" id="SSF56266">
    <property type="entry name" value="DmpA/ArgJ-like"/>
    <property type="match status" value="1"/>
</dbReference>
<dbReference type="InterPro" id="IPR002813">
    <property type="entry name" value="Arg_biosynth_ArgJ"/>
</dbReference>
<dbReference type="PANTHER" id="PTHR23100">
    <property type="entry name" value="ARGININE BIOSYNTHESIS BIFUNCTIONAL PROTEIN ARGJ"/>
    <property type="match status" value="1"/>
</dbReference>
<evidence type="ECO:0000256" key="2">
    <source>
        <dbReference type="ARBA" id="ARBA00011475"/>
    </source>
</evidence>
<evidence type="ECO:0000313" key="7">
    <source>
        <dbReference type="Proteomes" id="UP001194469"/>
    </source>
</evidence>
<protein>
    <submittedName>
        <fullName evidence="6">Bifunctional ornithine acetyltransferase/N-acetylglutamate synthase</fullName>
    </submittedName>
</protein>
<proteinExistence type="inferred from homology"/>
<reference evidence="6 7" key="1">
    <citation type="submission" date="2019-08" db="EMBL/GenBank/DDBJ databases">
        <authorList>
            <person name="Luo N."/>
        </authorList>
    </citation>
    <scope>NUCLEOTIDE SEQUENCE [LARGE SCALE GENOMIC DNA]</scope>
    <source>
        <strain evidence="6 7">NCIMB 9442</strain>
    </source>
</reference>
<evidence type="ECO:0000256" key="4">
    <source>
        <dbReference type="ARBA" id="ARBA00022813"/>
    </source>
</evidence>